<dbReference type="PATRIC" id="fig|502800.11.peg.1831"/>
<dbReference type="KEGG" id="ypy:YPK_1196"/>
<proteinExistence type="predicted"/>
<protein>
    <recommendedName>
        <fullName evidence="2">DNA-binding protein</fullName>
    </recommendedName>
</protein>
<organism evidence="1">
    <name type="scientific">Yersinia pseudotuberculosis serotype O:3 (strain YPIII)</name>
    <dbReference type="NCBI Taxonomy" id="502800"/>
    <lineage>
        <taxon>Bacteria</taxon>
        <taxon>Pseudomonadati</taxon>
        <taxon>Pseudomonadota</taxon>
        <taxon>Gammaproteobacteria</taxon>
        <taxon>Enterobacterales</taxon>
        <taxon>Yersiniaceae</taxon>
        <taxon>Yersinia</taxon>
    </lineage>
</organism>
<evidence type="ECO:0008006" key="2">
    <source>
        <dbReference type="Google" id="ProtNLM"/>
    </source>
</evidence>
<sequence>MINETKTTNPDWLTPEQTCILLGGITTKTLRDWNINHRHRAILAPIRFTHKLVRYERCNVIAFIDKCKSKY</sequence>
<dbReference type="AlphaFoldDB" id="A0A0H3B0V9"/>
<dbReference type="EMBL" id="CP000950">
    <property type="protein sequence ID" value="ACA67494.1"/>
    <property type="molecule type" value="Genomic_DNA"/>
</dbReference>
<evidence type="ECO:0000313" key="1">
    <source>
        <dbReference type="EMBL" id="ACA67494.1"/>
    </source>
</evidence>
<name>A0A0H3B0V9_YERPY</name>
<gene>
    <name evidence="1" type="ordered locus">YPK_1196</name>
</gene>
<accession>A0A0H3B0V9</accession>
<reference evidence="1" key="1">
    <citation type="submission" date="2008-02" db="EMBL/GenBank/DDBJ databases">
        <title>Complete sequence of Yersinia pseudotuberculosis YPIII.</title>
        <authorList>
            <consortium name="US DOE Joint Genome Institute"/>
            <person name="Challacombe J.F."/>
            <person name="Bruce D."/>
            <person name="Detter J.C."/>
            <person name="Green L."/>
            <person name="Land M."/>
            <person name="Munk C."/>
            <person name="Lindler L.E."/>
            <person name="Nikolich M.P."/>
            <person name="Brettin T."/>
        </authorList>
    </citation>
    <scope>NUCLEOTIDE SEQUENCE</scope>
    <source>
        <strain evidence="1">YPIII</strain>
    </source>
</reference>